<proteinExistence type="inferred from homology"/>
<evidence type="ECO:0000256" key="8">
    <source>
        <dbReference type="RuleBase" id="RU363032"/>
    </source>
</evidence>
<keyword evidence="4" id="KW-1003">Cell membrane</keyword>
<feature type="transmembrane region" description="Helical" evidence="8">
    <location>
        <begin position="166"/>
        <end position="186"/>
    </location>
</feature>
<keyword evidence="3 8" id="KW-0813">Transport</keyword>
<evidence type="ECO:0000256" key="6">
    <source>
        <dbReference type="ARBA" id="ARBA00022989"/>
    </source>
</evidence>
<keyword evidence="11" id="KW-1185">Reference proteome</keyword>
<accession>A0ABZ0Y021</accession>
<dbReference type="SUPFAM" id="SSF161098">
    <property type="entry name" value="MetI-like"/>
    <property type="match status" value="1"/>
</dbReference>
<dbReference type="Pfam" id="PF00528">
    <property type="entry name" value="BPD_transp_1"/>
    <property type="match status" value="1"/>
</dbReference>
<dbReference type="Proteomes" id="UP001326110">
    <property type="component" value="Chromosome"/>
</dbReference>
<dbReference type="RefSeq" id="WP_019923760.1">
    <property type="nucleotide sequence ID" value="NZ_CP140152.1"/>
</dbReference>
<evidence type="ECO:0000259" key="9">
    <source>
        <dbReference type="PROSITE" id="PS50928"/>
    </source>
</evidence>
<feature type="domain" description="ABC transmembrane type-1" evidence="9">
    <location>
        <begin position="80"/>
        <end position="286"/>
    </location>
</feature>
<name>A0ABZ0Y021_9BURK</name>
<protein>
    <submittedName>
        <fullName evidence="10">ABC transporter permease subunit</fullName>
    </submittedName>
</protein>
<gene>
    <name evidence="10" type="ORF">SR858_01105</name>
</gene>
<reference evidence="10 11" key="1">
    <citation type="submission" date="2023-11" db="EMBL/GenBank/DDBJ databases">
        <title>MicrobeMod: A computational toolkit for identifying prokaryotic methylation and restriction-modification with nanopore sequencing.</title>
        <authorList>
            <person name="Crits-Christoph A."/>
            <person name="Kang S.C."/>
            <person name="Lee H."/>
            <person name="Ostrov N."/>
        </authorList>
    </citation>
    <scope>NUCLEOTIDE SEQUENCE [LARGE SCALE GENOMIC DNA]</scope>
    <source>
        <strain evidence="10 11">ATCC 25935</strain>
    </source>
</reference>
<dbReference type="PANTHER" id="PTHR42929:SF3">
    <property type="entry name" value="PUTRESCINE TRANSPORT SYSTEM PERMEASE PROTEIN POTH"/>
    <property type="match status" value="1"/>
</dbReference>
<feature type="transmembrane region" description="Helical" evidence="8">
    <location>
        <begin position="12"/>
        <end position="38"/>
    </location>
</feature>
<evidence type="ECO:0000256" key="5">
    <source>
        <dbReference type="ARBA" id="ARBA00022692"/>
    </source>
</evidence>
<evidence type="ECO:0000256" key="1">
    <source>
        <dbReference type="ARBA" id="ARBA00004651"/>
    </source>
</evidence>
<keyword evidence="5 8" id="KW-0812">Transmembrane</keyword>
<evidence type="ECO:0000256" key="4">
    <source>
        <dbReference type="ARBA" id="ARBA00022475"/>
    </source>
</evidence>
<comment type="similarity">
    <text evidence="2">Belongs to the binding-protein-dependent transport system permease family. CysTW subfamily.</text>
</comment>
<keyword evidence="7 8" id="KW-0472">Membrane</keyword>
<feature type="transmembrane region" description="Helical" evidence="8">
    <location>
        <begin position="86"/>
        <end position="104"/>
    </location>
</feature>
<dbReference type="GeneID" id="43165354"/>
<dbReference type="Gene3D" id="1.10.3720.10">
    <property type="entry name" value="MetI-like"/>
    <property type="match status" value="1"/>
</dbReference>
<feature type="transmembrane region" description="Helical" evidence="8">
    <location>
        <begin position="116"/>
        <end position="135"/>
    </location>
</feature>
<keyword evidence="6 8" id="KW-1133">Transmembrane helix</keyword>
<feature type="transmembrane region" description="Helical" evidence="8">
    <location>
        <begin position="265"/>
        <end position="287"/>
    </location>
</feature>
<evidence type="ECO:0000313" key="10">
    <source>
        <dbReference type="EMBL" id="WQH04969.1"/>
    </source>
</evidence>
<dbReference type="PANTHER" id="PTHR42929">
    <property type="entry name" value="INNER MEMBRANE ABC TRANSPORTER PERMEASE PROTEIN YDCU-RELATED-RELATED"/>
    <property type="match status" value="1"/>
</dbReference>
<dbReference type="PROSITE" id="PS50928">
    <property type="entry name" value="ABC_TM1"/>
    <property type="match status" value="1"/>
</dbReference>
<evidence type="ECO:0000256" key="3">
    <source>
        <dbReference type="ARBA" id="ARBA00022448"/>
    </source>
</evidence>
<dbReference type="EMBL" id="CP140152">
    <property type="protein sequence ID" value="WQH04969.1"/>
    <property type="molecule type" value="Genomic_DNA"/>
</dbReference>
<evidence type="ECO:0000313" key="11">
    <source>
        <dbReference type="Proteomes" id="UP001326110"/>
    </source>
</evidence>
<sequence>MNFLKNFFTGRRFVIAVPSLWLAFAFLVPFLIVLRISFAEADVGDPFGTLVTVADGVMTFKVKISNYLFILQDDLYVLTYLSSLKFAAITTALCLIIGYPFAYFMARSRPAIRPVLLMLVMMPFWTSFLLRIYAWKGILANNGILNNFLLGIGAITEPLQLMNTQFSLIIGMTYAYLPFMILPLYANLVKMDVRFLEAAADLGATPFQAFWRVTVPLSKSGIIAGSMLVFIPSVGEYVIPELLGGPDTLMIGRQLWDEFFTNNDWPLASAVTVVVIMLILVPMAIFNKYKAEQEDNR</sequence>
<evidence type="ECO:0000256" key="2">
    <source>
        <dbReference type="ARBA" id="ARBA00007069"/>
    </source>
</evidence>
<comment type="subcellular location">
    <subcellularLocation>
        <location evidence="1 8">Cell membrane</location>
        <topology evidence="1 8">Multi-pass membrane protein</topology>
    </subcellularLocation>
</comment>
<dbReference type="InterPro" id="IPR035906">
    <property type="entry name" value="MetI-like_sf"/>
</dbReference>
<organism evidence="10 11">
    <name type="scientific">Duganella zoogloeoides</name>
    <dbReference type="NCBI Taxonomy" id="75659"/>
    <lineage>
        <taxon>Bacteria</taxon>
        <taxon>Pseudomonadati</taxon>
        <taxon>Pseudomonadota</taxon>
        <taxon>Betaproteobacteria</taxon>
        <taxon>Burkholderiales</taxon>
        <taxon>Oxalobacteraceae</taxon>
        <taxon>Telluria group</taxon>
        <taxon>Duganella</taxon>
    </lineage>
</organism>
<evidence type="ECO:0000256" key="7">
    <source>
        <dbReference type="ARBA" id="ARBA00023136"/>
    </source>
</evidence>
<dbReference type="InterPro" id="IPR000515">
    <property type="entry name" value="MetI-like"/>
</dbReference>
<dbReference type="CDD" id="cd06261">
    <property type="entry name" value="TM_PBP2"/>
    <property type="match status" value="1"/>
</dbReference>